<dbReference type="NCBIfam" id="NF002904">
    <property type="entry name" value="PRK03512.1"/>
    <property type="match status" value="1"/>
</dbReference>
<dbReference type="PANTHER" id="PTHR20857">
    <property type="entry name" value="THIAMINE-PHOSPHATE PYROPHOSPHORYLASE"/>
    <property type="match status" value="1"/>
</dbReference>
<dbReference type="InterPro" id="IPR036206">
    <property type="entry name" value="ThiamineP_synth_sf"/>
</dbReference>
<keyword evidence="2 9" id="KW-0808">Transferase</keyword>
<feature type="binding site" evidence="9">
    <location>
        <position position="254"/>
    </location>
    <ligand>
        <name>Mg(2+)</name>
        <dbReference type="ChEBI" id="CHEBI:18420"/>
    </ligand>
</feature>
<dbReference type="OrthoDB" id="9810880at2"/>
<dbReference type="FunFam" id="3.20.20.70:FF:000064">
    <property type="entry name" value="Thiamine-phosphate synthase"/>
    <property type="match status" value="1"/>
</dbReference>
<evidence type="ECO:0000256" key="4">
    <source>
        <dbReference type="ARBA" id="ARBA00022842"/>
    </source>
</evidence>
<evidence type="ECO:0000256" key="2">
    <source>
        <dbReference type="ARBA" id="ARBA00022679"/>
    </source>
</evidence>
<dbReference type="GO" id="GO:0004789">
    <property type="term" value="F:thiamine-phosphate diphosphorylase activity"/>
    <property type="evidence" value="ECO:0007669"/>
    <property type="project" value="UniProtKB-UniRule"/>
</dbReference>
<dbReference type="InterPro" id="IPR022998">
    <property type="entry name" value="ThiamineP_synth_TenI"/>
</dbReference>
<comment type="catalytic activity">
    <reaction evidence="6 9 10">
        <text>4-methyl-5-(2-phosphooxyethyl)-thiazole + 4-amino-2-methyl-5-(diphosphooxymethyl)pyrimidine + H(+) = thiamine phosphate + diphosphate</text>
        <dbReference type="Rhea" id="RHEA:22328"/>
        <dbReference type="ChEBI" id="CHEBI:15378"/>
        <dbReference type="ChEBI" id="CHEBI:33019"/>
        <dbReference type="ChEBI" id="CHEBI:37575"/>
        <dbReference type="ChEBI" id="CHEBI:57841"/>
        <dbReference type="ChEBI" id="CHEBI:58296"/>
        <dbReference type="EC" id="2.5.1.3"/>
    </reaction>
</comment>
<evidence type="ECO:0000256" key="11">
    <source>
        <dbReference type="RuleBase" id="RU004253"/>
    </source>
</evidence>
<evidence type="ECO:0000256" key="9">
    <source>
        <dbReference type="HAMAP-Rule" id="MF_00097"/>
    </source>
</evidence>
<dbReference type="RefSeq" id="WP_093275687.1">
    <property type="nucleotide sequence ID" value="NZ_FNDD01000019.1"/>
</dbReference>
<dbReference type="STRING" id="861298.SAMN04488136_1197"/>
<protein>
    <recommendedName>
        <fullName evidence="9">Thiamine-phosphate synthase</fullName>
        <shortName evidence="9">TP synthase</shortName>
        <shortName evidence="9">TPS</shortName>
        <ecNumber evidence="9">2.5.1.3</ecNumber>
    </recommendedName>
    <alternativeName>
        <fullName evidence="9">Thiamine-phosphate pyrophosphorylase</fullName>
        <shortName evidence="9">TMP pyrophosphorylase</shortName>
        <shortName evidence="9">TMP-PPase</shortName>
    </alternativeName>
</protein>
<feature type="binding site" evidence="9">
    <location>
        <position position="273"/>
    </location>
    <ligand>
        <name>Mg(2+)</name>
        <dbReference type="ChEBI" id="CHEBI:18420"/>
    </ligand>
</feature>
<sequence length="415" mass="47571">MNIYFPEHLVHLTERVQRCLLLANRYGFDIDNVRLSVSRQPWFVVKNRDDVLSITTDLFEYVGGNHNHQAIDLFIRYRHDNANDIDKRIKTSVAINLFDNEKFYDTWSLPQSCNAIFNLTSLADSQAHFCWLITLLALDFLLEDAIVIARGMDNVSRETWPIHIDDFPKVEVKDRKLTGWLPNCNHSDFLLIDAEKFRLYPVVDSVDWLERCLKLGVKTVQLRIKNQHQSDLEAQIIEAVRLGNQYLVQVFINDYWQLAIKHHAYGVHLGQDDLNTTDLEQIQQAGIRLGVSTHGYFELLRSIQISPSYIALGHIFPTSTKQMPSKPQGLVRLGLYQQLVYSMMSSLNTPERFVPTVAIGGIDLDNAAEVLRCGVNSIAVVRAMTQAKNCSSIVSQFEQIMDKDIVLQKEYCDAE</sequence>
<evidence type="ECO:0000256" key="8">
    <source>
        <dbReference type="ARBA" id="ARBA00047883"/>
    </source>
</evidence>
<dbReference type="PANTHER" id="PTHR20857:SF15">
    <property type="entry name" value="THIAMINE-PHOSPHATE SYNTHASE"/>
    <property type="match status" value="1"/>
</dbReference>
<dbReference type="UniPathway" id="UPA00060">
    <property type="reaction ID" value="UER00141"/>
</dbReference>
<keyword evidence="4 9" id="KW-0460">Magnesium</keyword>
<dbReference type="HAMAP" id="MF_00097">
    <property type="entry name" value="TMP_synthase"/>
    <property type="match status" value="1"/>
</dbReference>
<feature type="binding site" evidence="9">
    <location>
        <position position="253"/>
    </location>
    <ligand>
        <name>4-amino-2-methyl-5-(diphosphooxymethyl)pyrimidine</name>
        <dbReference type="ChEBI" id="CHEBI:57841"/>
    </ligand>
</feature>
<dbReference type="Gene3D" id="3.20.20.70">
    <property type="entry name" value="Aldolase class I"/>
    <property type="match status" value="1"/>
</dbReference>
<proteinExistence type="inferred from homology"/>
<keyword evidence="3 9" id="KW-0479">Metal-binding</keyword>
<gene>
    <name evidence="9" type="primary">thiE</name>
    <name evidence="13" type="ORF">SAMN04488136_1197</name>
</gene>
<dbReference type="GO" id="GO:0009228">
    <property type="term" value="P:thiamine biosynthetic process"/>
    <property type="evidence" value="ECO:0007669"/>
    <property type="project" value="UniProtKB-KW"/>
</dbReference>
<comment type="caution">
    <text evidence="9">Lacks conserved residue(s) required for the propagation of feature annotation.</text>
</comment>
<dbReference type="EC" id="2.5.1.3" evidence="9"/>
<comment type="catalytic activity">
    <reaction evidence="8 9 10">
        <text>2-[(2R,5Z)-2-carboxy-4-methylthiazol-5(2H)-ylidene]ethyl phosphate + 4-amino-2-methyl-5-(diphosphooxymethyl)pyrimidine + 2 H(+) = thiamine phosphate + CO2 + diphosphate</text>
        <dbReference type="Rhea" id="RHEA:47844"/>
        <dbReference type="ChEBI" id="CHEBI:15378"/>
        <dbReference type="ChEBI" id="CHEBI:16526"/>
        <dbReference type="ChEBI" id="CHEBI:33019"/>
        <dbReference type="ChEBI" id="CHEBI:37575"/>
        <dbReference type="ChEBI" id="CHEBI:57841"/>
        <dbReference type="ChEBI" id="CHEBI:62899"/>
        <dbReference type="EC" id="2.5.1.3"/>
    </reaction>
</comment>
<feature type="binding site" evidence="9">
    <location>
        <begin position="318"/>
        <end position="320"/>
    </location>
    <ligand>
        <name>2-[(2R,5Z)-2-carboxy-4-methylthiazol-5(2H)-ylidene]ethyl phosphate</name>
        <dbReference type="ChEBI" id="CHEBI:62899"/>
    </ligand>
</feature>
<evidence type="ECO:0000256" key="6">
    <source>
        <dbReference type="ARBA" id="ARBA00047334"/>
    </source>
</evidence>
<dbReference type="AlphaFoldDB" id="A0A1G8DAG3"/>
<dbReference type="Pfam" id="PF02581">
    <property type="entry name" value="TMP-TENI"/>
    <property type="match status" value="1"/>
</dbReference>
<comment type="similarity">
    <text evidence="9 10">Belongs to the thiamine-phosphate synthase family.</text>
</comment>
<evidence type="ECO:0000256" key="7">
    <source>
        <dbReference type="ARBA" id="ARBA00047851"/>
    </source>
</evidence>
<dbReference type="Proteomes" id="UP000198854">
    <property type="component" value="Unassembled WGS sequence"/>
</dbReference>
<evidence type="ECO:0000256" key="1">
    <source>
        <dbReference type="ARBA" id="ARBA00005165"/>
    </source>
</evidence>
<feature type="binding site" evidence="9">
    <location>
        <position position="321"/>
    </location>
    <ligand>
        <name>4-amino-2-methyl-5-(diphosphooxymethyl)pyrimidine</name>
        <dbReference type="ChEBI" id="CHEBI:57841"/>
    </ligand>
</feature>
<dbReference type="SUPFAM" id="SSF51391">
    <property type="entry name" value="Thiamin phosphate synthase"/>
    <property type="match status" value="1"/>
</dbReference>
<name>A0A1G8DAG3_9VIBR</name>
<feature type="binding site" evidence="9">
    <location>
        <position position="361"/>
    </location>
    <ligand>
        <name>2-[(2R,5Z)-2-carboxy-4-methylthiazol-5(2H)-ylidene]ethyl phosphate</name>
        <dbReference type="ChEBI" id="CHEBI:62899"/>
    </ligand>
</feature>
<dbReference type="InterPro" id="IPR013785">
    <property type="entry name" value="Aldolase_TIM"/>
</dbReference>
<evidence type="ECO:0000259" key="12">
    <source>
        <dbReference type="Pfam" id="PF02581"/>
    </source>
</evidence>
<dbReference type="CDD" id="cd00564">
    <property type="entry name" value="TMP_TenI"/>
    <property type="match status" value="1"/>
</dbReference>
<comment type="catalytic activity">
    <reaction evidence="7 9 10">
        <text>2-(2-carboxy-4-methylthiazol-5-yl)ethyl phosphate + 4-amino-2-methyl-5-(diphosphooxymethyl)pyrimidine + 2 H(+) = thiamine phosphate + CO2 + diphosphate</text>
        <dbReference type="Rhea" id="RHEA:47848"/>
        <dbReference type="ChEBI" id="CHEBI:15378"/>
        <dbReference type="ChEBI" id="CHEBI:16526"/>
        <dbReference type="ChEBI" id="CHEBI:33019"/>
        <dbReference type="ChEBI" id="CHEBI:37575"/>
        <dbReference type="ChEBI" id="CHEBI:57841"/>
        <dbReference type="ChEBI" id="CHEBI:62890"/>
        <dbReference type="EC" id="2.5.1.3"/>
    </reaction>
</comment>
<dbReference type="GO" id="GO:0009229">
    <property type="term" value="P:thiamine diphosphate biosynthetic process"/>
    <property type="evidence" value="ECO:0007669"/>
    <property type="project" value="UniProtKB-UniRule"/>
</dbReference>
<organism evidence="13 14">
    <name type="scientific">Vibrio xiamenensis</name>
    <dbReference type="NCBI Taxonomy" id="861298"/>
    <lineage>
        <taxon>Bacteria</taxon>
        <taxon>Pseudomonadati</taxon>
        <taxon>Pseudomonadota</taxon>
        <taxon>Gammaproteobacteria</taxon>
        <taxon>Vibrionales</taxon>
        <taxon>Vibrionaceae</taxon>
        <taxon>Vibrio</taxon>
    </lineage>
</organism>
<evidence type="ECO:0000256" key="5">
    <source>
        <dbReference type="ARBA" id="ARBA00022977"/>
    </source>
</evidence>
<comment type="function">
    <text evidence="9">Condenses 4-methyl-5-(beta-hydroxyethyl)thiazole monophosphate (THZ-P) and 2-methyl-4-amino-5-hydroxymethyl pyrimidine pyrophosphate (HMP-PP) to form thiamine monophosphate (TMP).</text>
</comment>
<dbReference type="EMBL" id="FNDD01000019">
    <property type="protein sequence ID" value="SDH54290.1"/>
    <property type="molecule type" value="Genomic_DNA"/>
</dbReference>
<dbReference type="InterPro" id="IPR034291">
    <property type="entry name" value="TMP_synthase"/>
</dbReference>
<reference evidence="13 14" key="1">
    <citation type="submission" date="2016-10" db="EMBL/GenBank/DDBJ databases">
        <authorList>
            <person name="de Groot N.N."/>
        </authorList>
    </citation>
    <scope>NUCLEOTIDE SEQUENCE [LARGE SCALE GENOMIC DNA]</scope>
    <source>
        <strain evidence="13 14">CGMCC 1.10228</strain>
    </source>
</reference>
<comment type="pathway">
    <text evidence="1 9 11">Cofactor biosynthesis; thiamine diphosphate biosynthesis; thiamine phosphate from 4-amino-2-methyl-5-diphosphomethylpyrimidine and 4-methyl-5-(2-phosphoethyl)-thiazole: step 1/1.</text>
</comment>
<evidence type="ECO:0000313" key="14">
    <source>
        <dbReference type="Proteomes" id="UP000198854"/>
    </source>
</evidence>
<accession>A0A1G8DAG3</accession>
<evidence type="ECO:0000313" key="13">
    <source>
        <dbReference type="EMBL" id="SDH54290.1"/>
    </source>
</evidence>
<dbReference type="GO" id="GO:0000287">
    <property type="term" value="F:magnesium ion binding"/>
    <property type="evidence" value="ECO:0007669"/>
    <property type="project" value="UniProtKB-UniRule"/>
</dbReference>
<evidence type="ECO:0000256" key="3">
    <source>
        <dbReference type="ARBA" id="ARBA00022723"/>
    </source>
</evidence>
<dbReference type="GO" id="GO:0005737">
    <property type="term" value="C:cytoplasm"/>
    <property type="evidence" value="ECO:0007669"/>
    <property type="project" value="TreeGrafter"/>
</dbReference>
<keyword evidence="5 9" id="KW-0784">Thiamine biosynthesis</keyword>
<comment type="cofactor">
    <cofactor evidence="9">
        <name>Mg(2+)</name>
        <dbReference type="ChEBI" id="CHEBI:18420"/>
    </cofactor>
    <text evidence="9">Binds 1 Mg(2+) ion per subunit.</text>
</comment>
<dbReference type="NCBIfam" id="TIGR00693">
    <property type="entry name" value="thiE"/>
    <property type="match status" value="1"/>
</dbReference>
<feature type="binding site" evidence="9">
    <location>
        <begin position="221"/>
        <end position="225"/>
    </location>
    <ligand>
        <name>4-amino-2-methyl-5-(diphosphooxymethyl)pyrimidine</name>
        <dbReference type="ChEBI" id="CHEBI:57841"/>
    </ligand>
</feature>
<evidence type="ECO:0000256" key="10">
    <source>
        <dbReference type="RuleBase" id="RU003826"/>
    </source>
</evidence>
<feature type="domain" description="Thiamine phosphate synthase/TenI" evidence="12">
    <location>
        <begin position="204"/>
        <end position="383"/>
    </location>
</feature>
<keyword evidence="14" id="KW-1185">Reference proteome</keyword>
<feature type="binding site" evidence="9">
    <location>
        <position position="292"/>
    </location>
    <ligand>
        <name>4-amino-2-methyl-5-(diphosphooxymethyl)pyrimidine</name>
        <dbReference type="ChEBI" id="CHEBI:57841"/>
    </ligand>
</feature>